<accession>A0A645A3S0</accession>
<organism evidence="2">
    <name type="scientific">bioreactor metagenome</name>
    <dbReference type="NCBI Taxonomy" id="1076179"/>
    <lineage>
        <taxon>unclassified sequences</taxon>
        <taxon>metagenomes</taxon>
        <taxon>ecological metagenomes</taxon>
    </lineage>
</organism>
<feature type="region of interest" description="Disordered" evidence="1">
    <location>
        <begin position="1"/>
        <end position="82"/>
    </location>
</feature>
<evidence type="ECO:0000256" key="1">
    <source>
        <dbReference type="SAM" id="MobiDB-lite"/>
    </source>
</evidence>
<name>A0A645A3S0_9ZZZZ</name>
<dbReference type="AlphaFoldDB" id="A0A645A3S0"/>
<feature type="compositionally biased region" description="Basic and acidic residues" evidence="1">
    <location>
        <begin position="27"/>
        <end position="43"/>
    </location>
</feature>
<proteinExistence type="predicted"/>
<sequence length="169" mass="19525">MGQKPDTHQHIVDQAKLAVEEPSPGKADGKAAERPAVEDKSRIEASSSKRFLQQKSKTEPKHKLKEERTEEPHCRVEQNLGKSDMRITHDRLEVVEAVELQLVQVKEIVVLEGHDGPPKYGIVDKRRKEEQRWNQHPTIKFPFHHHHLSRDASGVHAPRKQYTPNTYFQ</sequence>
<feature type="compositionally biased region" description="Polar residues" evidence="1">
    <location>
        <begin position="44"/>
        <end position="55"/>
    </location>
</feature>
<feature type="compositionally biased region" description="Basic and acidic residues" evidence="1">
    <location>
        <begin position="1"/>
        <end position="13"/>
    </location>
</feature>
<feature type="compositionally biased region" description="Basic and acidic residues" evidence="1">
    <location>
        <begin position="56"/>
        <end position="76"/>
    </location>
</feature>
<dbReference type="EMBL" id="VSSQ01011788">
    <property type="protein sequence ID" value="MPM47717.1"/>
    <property type="molecule type" value="Genomic_DNA"/>
</dbReference>
<gene>
    <name evidence="2" type="ORF">SDC9_94431</name>
</gene>
<comment type="caution">
    <text evidence="2">The sequence shown here is derived from an EMBL/GenBank/DDBJ whole genome shotgun (WGS) entry which is preliminary data.</text>
</comment>
<reference evidence="2" key="1">
    <citation type="submission" date="2019-08" db="EMBL/GenBank/DDBJ databases">
        <authorList>
            <person name="Kucharzyk K."/>
            <person name="Murdoch R.W."/>
            <person name="Higgins S."/>
            <person name="Loffler F."/>
        </authorList>
    </citation>
    <scope>NUCLEOTIDE SEQUENCE</scope>
</reference>
<evidence type="ECO:0000313" key="2">
    <source>
        <dbReference type="EMBL" id="MPM47717.1"/>
    </source>
</evidence>
<protein>
    <submittedName>
        <fullName evidence="2">Uncharacterized protein</fullName>
    </submittedName>
</protein>
<feature type="region of interest" description="Disordered" evidence="1">
    <location>
        <begin position="150"/>
        <end position="169"/>
    </location>
</feature>